<reference evidence="3 4" key="1">
    <citation type="submission" date="2020-10" db="EMBL/GenBank/DDBJ databases">
        <title>Complete genome sequence of Corynebacterium massiliense DSM 45435, type strain of Corynebacterium massiliense.</title>
        <authorList>
            <person name="Busche T."/>
            <person name="Kalinowski J."/>
            <person name="Ruckert C."/>
        </authorList>
    </citation>
    <scope>NUCLEOTIDE SEQUENCE [LARGE SCALE GENOMIC DNA]</scope>
    <source>
        <strain evidence="3 4">DSM 45435</strain>
    </source>
</reference>
<evidence type="ECO:0000256" key="1">
    <source>
        <dbReference type="ARBA" id="ARBA00022729"/>
    </source>
</evidence>
<dbReference type="Gene3D" id="3.40.50.1820">
    <property type="entry name" value="alpha/beta hydrolase"/>
    <property type="match status" value="1"/>
</dbReference>
<evidence type="ECO:0000313" key="3">
    <source>
        <dbReference type="EMBL" id="WCZ33179.1"/>
    </source>
</evidence>
<dbReference type="GO" id="GO:0016787">
    <property type="term" value="F:hydrolase activity"/>
    <property type="evidence" value="ECO:0007669"/>
    <property type="project" value="UniProtKB-KW"/>
</dbReference>
<feature type="domain" description="Phospholipase/carboxylesterase/thioesterase" evidence="2">
    <location>
        <begin position="42"/>
        <end position="187"/>
    </location>
</feature>
<dbReference type="Proteomes" id="UP001220064">
    <property type="component" value="Chromosome"/>
</dbReference>
<name>A0ABY7UB86_9CORY</name>
<keyword evidence="1" id="KW-0732">Signal</keyword>
<proteinExistence type="predicted"/>
<dbReference type="InterPro" id="IPR029058">
    <property type="entry name" value="AB_hydrolase_fold"/>
</dbReference>
<organism evidence="3 4">
    <name type="scientific">Corynebacterium massiliense DSM 45435</name>
    <dbReference type="NCBI Taxonomy" id="1121364"/>
    <lineage>
        <taxon>Bacteria</taxon>
        <taxon>Bacillati</taxon>
        <taxon>Actinomycetota</taxon>
        <taxon>Actinomycetes</taxon>
        <taxon>Mycobacteriales</taxon>
        <taxon>Corynebacteriaceae</taxon>
        <taxon>Corynebacterium</taxon>
    </lineage>
</organism>
<dbReference type="Pfam" id="PF02230">
    <property type="entry name" value="Abhydrolase_2"/>
    <property type="match status" value="1"/>
</dbReference>
<evidence type="ECO:0000259" key="2">
    <source>
        <dbReference type="Pfam" id="PF02230"/>
    </source>
</evidence>
<evidence type="ECO:0000313" key="4">
    <source>
        <dbReference type="Proteomes" id="UP001220064"/>
    </source>
</evidence>
<keyword evidence="4" id="KW-1185">Reference proteome</keyword>
<accession>A0ABY7UB86</accession>
<dbReference type="PANTHER" id="PTHR43037:SF1">
    <property type="entry name" value="BLL1128 PROTEIN"/>
    <property type="match status" value="1"/>
</dbReference>
<protein>
    <submittedName>
        <fullName evidence="3">Alpha/beta hydrolase family protein</fullName>
    </submittedName>
</protein>
<dbReference type="RefSeq" id="WP_022863083.1">
    <property type="nucleotide sequence ID" value="NZ_ATVG01000006.1"/>
</dbReference>
<dbReference type="InterPro" id="IPR050955">
    <property type="entry name" value="Plant_Biomass_Hydrol_Est"/>
</dbReference>
<gene>
    <name evidence="3" type="ORF">CMASS_08830</name>
</gene>
<dbReference type="SUPFAM" id="SSF53474">
    <property type="entry name" value="alpha/beta-Hydrolases"/>
    <property type="match status" value="1"/>
</dbReference>
<dbReference type="EMBL" id="CP063189">
    <property type="protein sequence ID" value="WCZ33179.1"/>
    <property type="molecule type" value="Genomic_DNA"/>
</dbReference>
<dbReference type="PANTHER" id="PTHR43037">
    <property type="entry name" value="UNNAMED PRODUCT-RELATED"/>
    <property type="match status" value="1"/>
</dbReference>
<dbReference type="InterPro" id="IPR003140">
    <property type="entry name" value="PLipase/COase/thioEstase"/>
</dbReference>
<keyword evidence="3" id="KW-0378">Hydrolase</keyword>
<sequence length="296" mass="31427">MTSRESQPDATAARHTLTVDGRRRTYLSVNEPDGASPSAPVDVLLFFHGSLQSGAVARRFTHHTFESLRNTAVVYPNGVHNHFNDGRRVLPEKTRELGIDDVAFTRAIVNDLRGRHTVGRVAAAGFSNGGHMVQRLLIDAPGLLDGAALIAATVPAADNRAFTRHLGEYVPTPVLAIHGTADPVVSYDGGPVNLGGITRGEMLSAPKSAEFFARLNGHGADADPAPARPQLEGAEAATVQRWDAPAHPPVELWTIEGMGHLVPSGVESPDPRLGETATDLTAADIIARFFGVSARP</sequence>